<evidence type="ECO:0000256" key="1">
    <source>
        <dbReference type="SAM" id="MobiDB-lite"/>
    </source>
</evidence>
<dbReference type="Proteomes" id="UP000277498">
    <property type="component" value="Unassembled WGS sequence"/>
</dbReference>
<organism evidence="2 3">
    <name type="scientific">Pseudogemmobacter humi</name>
    <dbReference type="NCBI Taxonomy" id="2483812"/>
    <lineage>
        <taxon>Bacteria</taxon>
        <taxon>Pseudomonadati</taxon>
        <taxon>Pseudomonadota</taxon>
        <taxon>Alphaproteobacteria</taxon>
        <taxon>Rhodobacterales</taxon>
        <taxon>Paracoccaceae</taxon>
        <taxon>Pseudogemmobacter</taxon>
    </lineage>
</organism>
<dbReference type="EMBL" id="UXAW01000079">
    <property type="protein sequence ID" value="VDC30510.1"/>
    <property type="molecule type" value="Genomic_DNA"/>
</dbReference>
<sequence>MNGDVTQQGNPLPAKPDAALSDEPARDAATEQLRAEWTERGARMRNFARDHLDPFLLPLPALLSPLGLMSLHQGRLTGRYAGSGTEQEAAQAPERG</sequence>
<dbReference type="RefSeq" id="WP_160144610.1">
    <property type="nucleotide sequence ID" value="NZ_UXAW01000079.1"/>
</dbReference>
<feature type="region of interest" description="Disordered" evidence="1">
    <location>
        <begin position="1"/>
        <end position="29"/>
    </location>
</feature>
<name>A0A3P5X7V6_9RHOB</name>
<reference evidence="2 3" key="1">
    <citation type="submission" date="2018-11" db="EMBL/GenBank/DDBJ databases">
        <authorList>
            <person name="Criscuolo A."/>
        </authorList>
    </citation>
    <scope>NUCLEOTIDE SEQUENCE [LARGE SCALE GENOMIC DNA]</scope>
    <source>
        <strain evidence="2">ACIP111625</strain>
    </source>
</reference>
<evidence type="ECO:0000313" key="3">
    <source>
        <dbReference type="Proteomes" id="UP000277498"/>
    </source>
</evidence>
<keyword evidence="3" id="KW-1185">Reference proteome</keyword>
<feature type="compositionally biased region" description="Polar residues" evidence="1">
    <location>
        <begin position="1"/>
        <end position="10"/>
    </location>
</feature>
<protein>
    <submittedName>
        <fullName evidence="2">Uncharacterized protein</fullName>
    </submittedName>
</protein>
<evidence type="ECO:0000313" key="2">
    <source>
        <dbReference type="EMBL" id="VDC30510.1"/>
    </source>
</evidence>
<proteinExistence type="predicted"/>
<gene>
    <name evidence="2" type="ORF">XINFAN_02564</name>
</gene>
<accession>A0A3P5X7V6</accession>
<dbReference type="AlphaFoldDB" id="A0A3P5X7V6"/>